<dbReference type="AlphaFoldDB" id="A0AAV2JKT8"/>
<dbReference type="EC" id="2.7.11.1" evidence="1"/>
<dbReference type="PROSITE" id="PS00108">
    <property type="entry name" value="PROTEIN_KINASE_ST"/>
    <property type="match status" value="2"/>
</dbReference>
<dbReference type="PROSITE" id="PS00107">
    <property type="entry name" value="PROTEIN_KINASE_ATP"/>
    <property type="match status" value="1"/>
</dbReference>
<dbReference type="PANTHER" id="PTHR11042">
    <property type="entry name" value="EUKARYOTIC TRANSLATION INITIATION FACTOR 2-ALPHA KINASE EIF2-ALPHA KINASE -RELATED"/>
    <property type="match status" value="1"/>
</dbReference>
<evidence type="ECO:0000256" key="10">
    <source>
        <dbReference type="PROSITE-ProRule" id="PRU10141"/>
    </source>
</evidence>
<feature type="compositionally biased region" description="Polar residues" evidence="11">
    <location>
        <begin position="858"/>
        <end position="873"/>
    </location>
</feature>
<feature type="region of interest" description="Disordered" evidence="11">
    <location>
        <begin position="281"/>
        <end position="305"/>
    </location>
</feature>
<dbReference type="FunFam" id="1.10.510.10:FF:000251">
    <property type="entry name" value="eukaryotic translation initiation factor 2-alpha kinase 3"/>
    <property type="match status" value="2"/>
</dbReference>
<dbReference type="FunFam" id="3.30.160.20:FF:000045">
    <property type="entry name" value="Eukaryotic translation initiation factor 2-alpha kinase 2"/>
    <property type="match status" value="1"/>
</dbReference>
<evidence type="ECO:0000256" key="1">
    <source>
        <dbReference type="ARBA" id="ARBA00012513"/>
    </source>
</evidence>
<proteinExistence type="inferred from homology"/>
<feature type="region of interest" description="Disordered" evidence="11">
    <location>
        <begin position="841"/>
        <end position="917"/>
    </location>
</feature>
<feature type="domain" description="Protein kinase" evidence="12">
    <location>
        <begin position="947"/>
        <end position="1217"/>
    </location>
</feature>
<evidence type="ECO:0000256" key="2">
    <source>
        <dbReference type="ARBA" id="ARBA00022527"/>
    </source>
</evidence>
<dbReference type="InterPro" id="IPR008271">
    <property type="entry name" value="Ser/Thr_kinase_AS"/>
</dbReference>
<keyword evidence="15" id="KW-1185">Reference proteome</keyword>
<dbReference type="Pfam" id="PF00035">
    <property type="entry name" value="dsrm"/>
    <property type="match status" value="4"/>
</dbReference>
<gene>
    <name evidence="14" type="ORF">KC01_LOCUS9434</name>
</gene>
<dbReference type="GO" id="GO:0005524">
    <property type="term" value="F:ATP binding"/>
    <property type="evidence" value="ECO:0007669"/>
    <property type="project" value="UniProtKB-UniRule"/>
</dbReference>
<dbReference type="InterPro" id="IPR011009">
    <property type="entry name" value="Kinase-like_dom_sf"/>
</dbReference>
<evidence type="ECO:0000256" key="8">
    <source>
        <dbReference type="ARBA" id="ARBA00037982"/>
    </source>
</evidence>
<dbReference type="InterPro" id="IPR044452">
    <property type="entry name" value="EIF2AK2_DSRM_1"/>
</dbReference>
<dbReference type="GO" id="GO:0003725">
    <property type="term" value="F:double-stranded RNA binding"/>
    <property type="evidence" value="ECO:0007669"/>
    <property type="project" value="InterPro"/>
</dbReference>
<feature type="binding site" evidence="10">
    <location>
        <position position="390"/>
    </location>
    <ligand>
        <name>ATP</name>
        <dbReference type="ChEBI" id="CHEBI:30616"/>
    </ligand>
</feature>
<dbReference type="GO" id="GO:0005737">
    <property type="term" value="C:cytoplasm"/>
    <property type="evidence" value="ECO:0007669"/>
    <property type="project" value="TreeGrafter"/>
</dbReference>
<dbReference type="Gene3D" id="3.30.160.20">
    <property type="match status" value="5"/>
</dbReference>
<feature type="domain" description="DRBM" evidence="13">
    <location>
        <begin position="1"/>
        <end position="57"/>
    </location>
</feature>
<evidence type="ECO:0000256" key="11">
    <source>
        <dbReference type="SAM" id="MobiDB-lite"/>
    </source>
</evidence>
<dbReference type="GO" id="GO:0005634">
    <property type="term" value="C:nucleus"/>
    <property type="evidence" value="ECO:0007669"/>
    <property type="project" value="TreeGrafter"/>
</dbReference>
<dbReference type="SMART" id="SM00220">
    <property type="entry name" value="S_TKc"/>
    <property type="match status" value="2"/>
</dbReference>
<dbReference type="EMBL" id="OZ035835">
    <property type="protein sequence ID" value="CAL1578263.1"/>
    <property type="molecule type" value="Genomic_DNA"/>
</dbReference>
<feature type="domain" description="DRBM" evidence="13">
    <location>
        <begin position="118"/>
        <end position="152"/>
    </location>
</feature>
<protein>
    <recommendedName>
        <fullName evidence="1">non-specific serine/threonine protein kinase</fullName>
        <ecNumber evidence="1">2.7.11.1</ecNumber>
    </recommendedName>
</protein>
<feature type="domain" description="DRBM" evidence="13">
    <location>
        <begin position="793"/>
        <end position="860"/>
    </location>
</feature>
<evidence type="ECO:0000256" key="9">
    <source>
        <dbReference type="PROSITE-ProRule" id="PRU00266"/>
    </source>
</evidence>
<dbReference type="PROSITE" id="PS50011">
    <property type="entry name" value="PROTEIN_KINASE_DOM"/>
    <property type="match status" value="2"/>
</dbReference>
<feature type="domain" description="Protein kinase" evidence="12">
    <location>
        <begin position="361"/>
        <end position="655"/>
    </location>
</feature>
<feature type="domain" description="DRBM" evidence="13">
    <location>
        <begin position="671"/>
        <end position="740"/>
    </location>
</feature>
<feature type="domain" description="DRBM" evidence="13">
    <location>
        <begin position="192"/>
        <end position="260"/>
    </location>
</feature>
<dbReference type="Pfam" id="PF00069">
    <property type="entry name" value="Pkinase"/>
    <property type="match status" value="2"/>
</dbReference>
<dbReference type="Proteomes" id="UP001497482">
    <property type="component" value="Chromosome 13"/>
</dbReference>
<keyword evidence="3" id="KW-0597">Phosphoprotein</keyword>
<keyword evidence="5 10" id="KW-0547">Nucleotide-binding</keyword>
<keyword evidence="6" id="KW-0418">Kinase</keyword>
<dbReference type="SMART" id="SM00358">
    <property type="entry name" value="DSRM"/>
    <property type="match status" value="5"/>
</dbReference>
<feature type="compositionally biased region" description="Polar residues" evidence="11">
    <location>
        <begin position="882"/>
        <end position="894"/>
    </location>
</feature>
<evidence type="ECO:0000256" key="6">
    <source>
        <dbReference type="ARBA" id="ARBA00022777"/>
    </source>
</evidence>
<keyword evidence="9" id="KW-0694">RNA-binding</keyword>
<dbReference type="CDD" id="cd10845">
    <property type="entry name" value="DSRM_RNAse_III_family"/>
    <property type="match status" value="1"/>
</dbReference>
<comment type="similarity">
    <text evidence="8">Belongs to the protein kinase superfamily. Ser/Thr protein kinase family. GCN2 subfamily.</text>
</comment>
<evidence type="ECO:0000256" key="3">
    <source>
        <dbReference type="ARBA" id="ARBA00022553"/>
    </source>
</evidence>
<keyword evidence="4" id="KW-0808">Transferase</keyword>
<dbReference type="GO" id="GO:0004694">
    <property type="term" value="F:eukaryotic translation initiation factor 2alpha kinase activity"/>
    <property type="evidence" value="ECO:0007669"/>
    <property type="project" value="TreeGrafter"/>
</dbReference>
<dbReference type="InterPro" id="IPR014720">
    <property type="entry name" value="dsRBD_dom"/>
</dbReference>
<evidence type="ECO:0000256" key="5">
    <source>
        <dbReference type="ARBA" id="ARBA00022741"/>
    </source>
</evidence>
<keyword evidence="2" id="KW-0723">Serine/threonine-protein kinase</keyword>
<evidence type="ECO:0000313" key="14">
    <source>
        <dbReference type="EMBL" id="CAL1578263.1"/>
    </source>
</evidence>
<dbReference type="Gene3D" id="3.30.200.20">
    <property type="entry name" value="Phosphorylase Kinase, domain 1"/>
    <property type="match status" value="2"/>
</dbReference>
<evidence type="ECO:0000259" key="12">
    <source>
        <dbReference type="PROSITE" id="PS50011"/>
    </source>
</evidence>
<reference evidence="14 15" key="1">
    <citation type="submission" date="2024-04" db="EMBL/GenBank/DDBJ databases">
        <authorList>
            <person name="Waldvogel A.-M."/>
            <person name="Schoenle A."/>
        </authorList>
    </citation>
    <scope>NUCLEOTIDE SEQUENCE [LARGE SCALE GENOMIC DNA]</scope>
</reference>
<organism evidence="14 15">
    <name type="scientific">Knipowitschia caucasica</name>
    <name type="common">Caucasian dwarf goby</name>
    <name type="synonym">Pomatoschistus caucasicus</name>
    <dbReference type="NCBI Taxonomy" id="637954"/>
    <lineage>
        <taxon>Eukaryota</taxon>
        <taxon>Metazoa</taxon>
        <taxon>Chordata</taxon>
        <taxon>Craniata</taxon>
        <taxon>Vertebrata</taxon>
        <taxon>Euteleostomi</taxon>
        <taxon>Actinopterygii</taxon>
        <taxon>Neopterygii</taxon>
        <taxon>Teleostei</taxon>
        <taxon>Neoteleostei</taxon>
        <taxon>Acanthomorphata</taxon>
        <taxon>Gobiaria</taxon>
        <taxon>Gobiiformes</taxon>
        <taxon>Gobioidei</taxon>
        <taxon>Gobiidae</taxon>
        <taxon>Gobiinae</taxon>
        <taxon>Knipowitschia</taxon>
    </lineage>
</organism>
<sequence length="1227" mass="139270">MRLALKLEDVASVGPDHIKTFTVRVVVDGKAYPEGVGKNKKEARQMAAKYALEGVFNDLASESTETASLKPPPSPMQSTGIPQANYMCWLNQYGQRNNVFIKAVESTKLEPSNSPQCCKFVVGDKEYPEAYGTTKKQAREEAAKLVHSEIVGSESSQADDSALNQANNQSKINESISRLTITTEDEGFADTNFIGILNHYCQKKSIYHDYKLENRCGPAHNPQFFYRVIIDGKEYPVAEGKSSKEAKQKAAQLAWSSLQEQSDWDSKVSVRSSEDLTPHVSNVADENANPNKGAVPDVSPPIKQVVSPDVKPKIKLAASFHNPRRNQSLEVSRPDLAVKKDITPVEGTPQQPGNSRFSSDYDCIETIGSGAFGLVFKARQKLLEKYFAVKIIRCKVKALREVKALSDLNHVNIVRYYTCWMEDTTYQDFSTDSGSSTQSTGDPPEKFLYIEMELCDTKTLRVWIDEKNTQNVKKSRRDIRRREESLKIAQQLISGVEYIHSQTLIHRDLKPANILFGRDEKVKIGDFGLVTAENDDEANVIERTVYKGTPSYMAPEQRNRKTYDRKVDIFALGLIYFELLWNIETGHERAQIWSELRVQTLPERFSHYFKKEGQIIKSMLSEQPQDRPEAAGVKAELEECALSATVKVYPTEPTFNALNKSHHSCEMDGSQYVSKLNEISQKRNMNPPEYKDLGSSGPDHMKIFKQQVFFNGKLYPVAEGNTKKRAKHNAAKNAYEVLRREQQEPAAAASTSAELLDQDLNHVSNGTGDFNKLCEKRSELNASLPKSTTHITDYMSKVNLYCQKTRREWSLIEETPGAQSQMPFAFRMKIDQVYYPMGTGRNKPEAKQKAAQMAWSALQPQMNAHSEASVRSTESWDDQSRKTSTSSTASNCQELSDDVAQPNSGSSWIKFEDSSSVPHCSSAQSTFMEKSTKNEVTTKTSRFTSEYDNIEPLKNGSYGQVYKARKIEMETYCAIKEIKISNKLPEEKEKSLLEVKALYTLLHENIVRYYTSWFQDTGYSCQVVKPNVQYLFIEMELCDVGTLRSWIHNKNTHPKESSRQQESLKFAGQILNAVEYIHNKNFIHRDLKPENILFGGDGKVRIGDFGLVTSDSTDGEVVERTEARGTNSYMAPEQFGTKYDRKVDIFALGLIFFELFLRISTYHELREIWKDVRNQVFPKDFTEIYAVESRIIKTMLSKKPEDRPEASALKSELEKWTQKEEIQLRTI</sequence>
<accession>A0AAV2JKT8</accession>
<evidence type="ECO:0000256" key="7">
    <source>
        <dbReference type="ARBA" id="ARBA00022840"/>
    </source>
</evidence>
<evidence type="ECO:0000313" key="15">
    <source>
        <dbReference type="Proteomes" id="UP001497482"/>
    </source>
</evidence>
<name>A0AAV2JKT8_KNICA</name>
<dbReference type="Gene3D" id="1.10.510.10">
    <property type="entry name" value="Transferase(Phosphotransferase) domain 1"/>
    <property type="match status" value="2"/>
</dbReference>
<dbReference type="CDD" id="cd19903">
    <property type="entry name" value="DSRM_EIF2AK2_rpt1"/>
    <property type="match status" value="1"/>
</dbReference>
<evidence type="ECO:0000256" key="4">
    <source>
        <dbReference type="ARBA" id="ARBA00022679"/>
    </source>
</evidence>
<dbReference type="PROSITE" id="PS50137">
    <property type="entry name" value="DS_RBD"/>
    <property type="match status" value="5"/>
</dbReference>
<dbReference type="InterPro" id="IPR017441">
    <property type="entry name" value="Protein_kinase_ATP_BS"/>
</dbReference>
<dbReference type="PANTHER" id="PTHR11042:SF166">
    <property type="entry name" value="EUKARYOTIC TRANSLATION INITIATION FACTOR 2-ALPHA KINASE 3"/>
    <property type="match status" value="1"/>
</dbReference>
<evidence type="ECO:0000259" key="13">
    <source>
        <dbReference type="PROSITE" id="PS50137"/>
    </source>
</evidence>
<dbReference type="SUPFAM" id="SSF56112">
    <property type="entry name" value="Protein kinase-like (PK-like)"/>
    <property type="match status" value="2"/>
</dbReference>
<dbReference type="InterPro" id="IPR000719">
    <property type="entry name" value="Prot_kinase_dom"/>
</dbReference>
<dbReference type="InterPro" id="IPR050339">
    <property type="entry name" value="CC_SR_Kinase"/>
</dbReference>
<keyword evidence="7 10" id="KW-0067">ATP-binding</keyword>
<dbReference type="SUPFAM" id="SSF54768">
    <property type="entry name" value="dsRNA-binding domain-like"/>
    <property type="match status" value="5"/>
</dbReference>